<dbReference type="GO" id="GO:0008233">
    <property type="term" value="F:peptidase activity"/>
    <property type="evidence" value="ECO:0007669"/>
    <property type="project" value="UniProtKB-KW"/>
</dbReference>
<keyword evidence="1 6" id="KW-0479">Metal-binding</keyword>
<feature type="binding site" evidence="6 7">
    <location>
        <position position="35"/>
    </location>
    <ligand>
        <name>Zn(2+)</name>
        <dbReference type="ChEBI" id="CHEBI:29105"/>
    </ligand>
</feature>
<feature type="binding site" evidence="6 7">
    <location>
        <position position="38"/>
    </location>
    <ligand>
        <name>Zn(2+)</name>
        <dbReference type="ChEBI" id="CHEBI:29105"/>
    </ligand>
</feature>
<evidence type="ECO:0000313" key="10">
    <source>
        <dbReference type="Proteomes" id="UP000243633"/>
    </source>
</evidence>
<comment type="subunit">
    <text evidence="6">Component of the ClpX-ClpP complex. Forms a hexameric ring that, in the presence of ATP, binds to fourteen ClpP subunits assembled into a disk-like structure with a central cavity, resembling the structure of eukaryotic proteasomes.</text>
</comment>
<dbReference type="NCBIfam" id="TIGR00382">
    <property type="entry name" value="clpX"/>
    <property type="match status" value="1"/>
</dbReference>
<dbReference type="InterPro" id="IPR010603">
    <property type="entry name" value="Znf_CppX_C4"/>
</dbReference>
<dbReference type="Gene3D" id="3.40.50.300">
    <property type="entry name" value="P-loop containing nucleotide triphosphate hydrolases"/>
    <property type="match status" value="1"/>
</dbReference>
<dbReference type="Gene3D" id="6.20.220.10">
    <property type="entry name" value="ClpX chaperone, C4-type zinc finger domain"/>
    <property type="match status" value="1"/>
</dbReference>
<dbReference type="SMART" id="SM01086">
    <property type="entry name" value="ClpB_D2-small"/>
    <property type="match status" value="1"/>
</dbReference>
<dbReference type="Pfam" id="PF07724">
    <property type="entry name" value="AAA_2"/>
    <property type="match status" value="1"/>
</dbReference>
<keyword evidence="2 6" id="KW-0547">Nucleotide-binding</keyword>
<dbReference type="SUPFAM" id="SSF57716">
    <property type="entry name" value="Glucocorticoid receptor-like (DNA-binding domain)"/>
    <property type="match status" value="1"/>
</dbReference>
<dbReference type="InterPro" id="IPR003593">
    <property type="entry name" value="AAA+_ATPase"/>
</dbReference>
<evidence type="ECO:0000259" key="8">
    <source>
        <dbReference type="PROSITE" id="PS51902"/>
    </source>
</evidence>
<dbReference type="Proteomes" id="UP000243633">
    <property type="component" value="Chromosome 1"/>
</dbReference>
<evidence type="ECO:0000256" key="7">
    <source>
        <dbReference type="PROSITE-ProRule" id="PRU01250"/>
    </source>
</evidence>
<dbReference type="Gene3D" id="1.10.8.60">
    <property type="match status" value="1"/>
</dbReference>
<protein>
    <recommendedName>
        <fullName evidence="6">ATP-dependent Clp protease ATP-binding subunit ClpX</fullName>
    </recommendedName>
</protein>
<dbReference type="PROSITE" id="PS51902">
    <property type="entry name" value="CLPX_ZB"/>
    <property type="match status" value="1"/>
</dbReference>
<dbReference type="RefSeq" id="WP_075472806.1">
    <property type="nucleotide sequence ID" value="NZ_LN890285.1"/>
</dbReference>
<evidence type="ECO:0000256" key="6">
    <source>
        <dbReference type="HAMAP-Rule" id="MF_00175"/>
    </source>
</evidence>
<dbReference type="Pfam" id="PF06689">
    <property type="entry name" value="zf-C4_ClpX"/>
    <property type="match status" value="1"/>
</dbReference>
<evidence type="ECO:0000256" key="3">
    <source>
        <dbReference type="ARBA" id="ARBA00022833"/>
    </source>
</evidence>
<comment type="function">
    <text evidence="6">ATP-dependent specificity component of the Clp protease. It directs the protease to specific substrates. Can perform chaperone functions in the absence of ClpP.</text>
</comment>
<dbReference type="PANTHER" id="PTHR48102:SF7">
    <property type="entry name" value="ATP-DEPENDENT CLP PROTEASE ATP-BINDING SUBUNIT CLPX-LIKE, MITOCHONDRIAL"/>
    <property type="match status" value="1"/>
</dbReference>
<dbReference type="AlphaFoldDB" id="A0A160SZ13"/>
<feature type="binding site" evidence="6 7">
    <location>
        <position position="16"/>
    </location>
    <ligand>
        <name>Zn(2+)</name>
        <dbReference type="ChEBI" id="CHEBI:29105"/>
    </ligand>
</feature>
<dbReference type="InterPro" id="IPR059188">
    <property type="entry name" value="Znf_CLPX-like"/>
</dbReference>
<dbReference type="NCBIfam" id="NF003745">
    <property type="entry name" value="PRK05342.1"/>
    <property type="match status" value="1"/>
</dbReference>
<proteinExistence type="inferred from homology"/>
<keyword evidence="9" id="KW-0645">Protease</keyword>
<dbReference type="EMBL" id="LN890285">
    <property type="protein sequence ID" value="CUR53281.1"/>
    <property type="molecule type" value="Genomic_DNA"/>
</dbReference>
<evidence type="ECO:0000256" key="5">
    <source>
        <dbReference type="ARBA" id="ARBA00023186"/>
    </source>
</evidence>
<dbReference type="SMART" id="SM00994">
    <property type="entry name" value="zf-C4_ClpX"/>
    <property type="match status" value="1"/>
</dbReference>
<gene>
    <name evidence="6 9" type="primary">clpX</name>
    <name evidence="9" type="ORF">BTSPAZIEG_0317</name>
</gene>
<dbReference type="GO" id="GO:0140662">
    <property type="term" value="F:ATP-dependent protein folding chaperone"/>
    <property type="evidence" value="ECO:0007669"/>
    <property type="project" value="InterPro"/>
</dbReference>
<accession>A0A160SZ13</accession>
<dbReference type="InterPro" id="IPR019489">
    <property type="entry name" value="Clp_ATPase_C"/>
</dbReference>
<dbReference type="GO" id="GO:0005524">
    <property type="term" value="F:ATP binding"/>
    <property type="evidence" value="ECO:0007669"/>
    <property type="project" value="UniProtKB-UniRule"/>
</dbReference>
<evidence type="ECO:0000313" key="9">
    <source>
        <dbReference type="EMBL" id="CUR53281.1"/>
    </source>
</evidence>
<dbReference type="Pfam" id="PF10431">
    <property type="entry name" value="ClpB_D2-small"/>
    <property type="match status" value="1"/>
</dbReference>
<dbReference type="InterPro" id="IPR046425">
    <property type="entry name" value="ClpX_bact"/>
</dbReference>
<keyword evidence="3 6" id="KW-0862">Zinc</keyword>
<organism evidence="9 10">
    <name type="scientific">Buchnera aphidicola subsp. Tuberolachnus salignus</name>
    <dbReference type="NCBI Taxonomy" id="98804"/>
    <lineage>
        <taxon>Bacteria</taxon>
        <taxon>Pseudomonadati</taxon>
        <taxon>Pseudomonadota</taxon>
        <taxon>Gammaproteobacteria</taxon>
        <taxon>Enterobacterales</taxon>
        <taxon>Erwiniaceae</taxon>
        <taxon>Buchnera</taxon>
    </lineage>
</organism>
<evidence type="ECO:0000256" key="2">
    <source>
        <dbReference type="ARBA" id="ARBA00022741"/>
    </source>
</evidence>
<dbReference type="STRING" id="98804.BTSPAZIEG_0317"/>
<dbReference type="InterPro" id="IPR004487">
    <property type="entry name" value="Clp_protease_ATP-bd_su_ClpX"/>
</dbReference>
<dbReference type="GO" id="GO:0008270">
    <property type="term" value="F:zinc ion binding"/>
    <property type="evidence" value="ECO:0007669"/>
    <property type="project" value="UniProtKB-UniRule"/>
</dbReference>
<comment type="similarity">
    <text evidence="6 7">Belongs to the ClpX chaperone family.</text>
</comment>
<dbReference type="InterPro" id="IPR027417">
    <property type="entry name" value="P-loop_NTPase"/>
</dbReference>
<dbReference type="GO" id="GO:0016887">
    <property type="term" value="F:ATP hydrolysis activity"/>
    <property type="evidence" value="ECO:0007669"/>
    <property type="project" value="InterPro"/>
</dbReference>
<dbReference type="GO" id="GO:0046983">
    <property type="term" value="F:protein dimerization activity"/>
    <property type="evidence" value="ECO:0007669"/>
    <property type="project" value="UniProtKB-UniRule"/>
</dbReference>
<sequence>MDHTIESKNNIYCNFCQKKQNKKSKLIIGPYLKICKTCVNICATFFTEQEQKKKKINFCVPKPQIIYEHLNQYVIGQKHAKKVLSVAVYNHYKRLQYVQNNNIELEKSNILLIGSTGCGKTLLAKTLAKFIQVPFVITDATTLTEAGYVGEDVENILHSLLQKCNFNVEAAQQGIIYIDEIDKISKKKENVSLTRDVSGEGVQQALLKIIEGTIASVPPKGGRKHPNQEFIKIDTTNILFICGGSFTGLQRIISNRLQKKTLIGFNSKIFHKNIKKSNKIEFSEIYPKDLIKFGLIPEFIGRLPILVTLKKLNQIQLEKILLKPKNSIIKQYQILFKLDNVILEFQKNALSEIAKQAKKENTGARGLKIILEKLLLDTMYHLPDYKNVHKIYIDKEVVIGISKPKITFL</sequence>
<dbReference type="FunFam" id="1.10.8.60:FF:000002">
    <property type="entry name" value="ATP-dependent Clp protease ATP-binding subunit ClpX"/>
    <property type="match status" value="1"/>
</dbReference>
<feature type="binding site" evidence="6 7">
    <location>
        <position position="13"/>
    </location>
    <ligand>
        <name>Zn(2+)</name>
        <dbReference type="ChEBI" id="CHEBI:29105"/>
    </ligand>
</feature>
<dbReference type="GO" id="GO:0051603">
    <property type="term" value="P:proteolysis involved in protein catabolic process"/>
    <property type="evidence" value="ECO:0007669"/>
    <property type="project" value="TreeGrafter"/>
</dbReference>
<dbReference type="InterPro" id="IPR003959">
    <property type="entry name" value="ATPase_AAA_core"/>
</dbReference>
<dbReference type="SMART" id="SM00382">
    <property type="entry name" value="AAA"/>
    <property type="match status" value="1"/>
</dbReference>
<dbReference type="FunFam" id="3.40.50.300:FF:000005">
    <property type="entry name" value="ATP-dependent Clp protease ATP-binding subunit ClpX"/>
    <property type="match status" value="1"/>
</dbReference>
<dbReference type="HAMAP" id="MF_00175">
    <property type="entry name" value="ClpX"/>
    <property type="match status" value="1"/>
</dbReference>
<feature type="domain" description="ClpX-type ZB" evidence="8">
    <location>
        <begin position="1"/>
        <end position="54"/>
    </location>
</feature>
<name>A0A160SZ13_BUCTT</name>
<feature type="binding site" evidence="6">
    <location>
        <begin position="115"/>
        <end position="122"/>
    </location>
    <ligand>
        <name>ATP</name>
        <dbReference type="ChEBI" id="CHEBI:30616"/>
    </ligand>
</feature>
<dbReference type="InterPro" id="IPR050052">
    <property type="entry name" value="ATP-dep_Clp_protease_ClpX"/>
</dbReference>
<dbReference type="PATRIC" id="fig|98804.3.peg.299"/>
<keyword evidence="10" id="KW-1185">Reference proteome</keyword>
<dbReference type="PANTHER" id="PTHR48102">
    <property type="entry name" value="ATP-DEPENDENT CLP PROTEASE ATP-BINDING SUBUNIT CLPX-LIKE, MITOCHONDRIAL-RELATED"/>
    <property type="match status" value="1"/>
</dbReference>
<evidence type="ECO:0000256" key="1">
    <source>
        <dbReference type="ARBA" id="ARBA00022723"/>
    </source>
</evidence>
<dbReference type="OrthoDB" id="9804062at2"/>
<keyword evidence="9" id="KW-0378">Hydrolase</keyword>
<keyword evidence="4 6" id="KW-0067">ATP-binding</keyword>
<reference evidence="10" key="1">
    <citation type="submission" date="2015-10" db="EMBL/GenBank/DDBJ databases">
        <authorList>
            <person name="Manzano-Marin A."/>
            <person name="Manzano-Marin A."/>
        </authorList>
    </citation>
    <scope>NUCLEOTIDE SEQUENCE [LARGE SCALE GENOMIC DNA]</scope>
    <source>
        <strain evidence="10">BTs</strain>
    </source>
</reference>
<keyword evidence="5 6" id="KW-0143">Chaperone</keyword>
<dbReference type="InterPro" id="IPR038366">
    <property type="entry name" value="Znf_CppX_C4_sf"/>
</dbReference>
<dbReference type="SUPFAM" id="SSF52540">
    <property type="entry name" value="P-loop containing nucleoside triphosphate hydrolases"/>
    <property type="match status" value="1"/>
</dbReference>
<dbReference type="CDD" id="cd19497">
    <property type="entry name" value="RecA-like_ClpX"/>
    <property type="match status" value="1"/>
</dbReference>
<dbReference type="GO" id="GO:0051082">
    <property type="term" value="F:unfolded protein binding"/>
    <property type="evidence" value="ECO:0007669"/>
    <property type="project" value="UniProtKB-UniRule"/>
</dbReference>
<evidence type="ECO:0000256" key="4">
    <source>
        <dbReference type="ARBA" id="ARBA00022840"/>
    </source>
</evidence>